<gene>
    <name evidence="1" type="ORF">SOV92_06015</name>
</gene>
<dbReference type="RefSeq" id="WP_320713916.1">
    <property type="nucleotide sequence ID" value="NZ_JAXHOZ010000025.1"/>
</dbReference>
<proteinExistence type="predicted"/>
<dbReference type="Proteomes" id="UP001269968">
    <property type="component" value="Unassembled WGS sequence"/>
</dbReference>
<sequence>MVGKPIVIKEHLIQSKKYVINPKHRLNAAKTDCTQWTVTTNEELDCFEKSINNKYLCSSQCYWWVVDKETCERLGRTDVDDAYIAKFVVDNNATWHGYPVTGKREGDIPDSSILTIWGNSKVIKKKYLRNIAKRMGYV</sequence>
<dbReference type="EMBL" id="JAXHOZ010000025">
    <property type="protein sequence ID" value="MDY4377398.1"/>
    <property type="molecule type" value="Genomic_DNA"/>
</dbReference>
<name>A0AAW9H8K2_9GAMM</name>
<reference evidence="1" key="1">
    <citation type="submission" date="2023-11" db="EMBL/GenBank/DDBJ databases">
        <title>Comparative genomics revealed phylogeny of phytopathogenic Pectobacterium aroidearum based on whole-genome sequencing and function of putative horizontal acquire islands in P. aroidearum PccS1.</title>
        <authorList>
            <person name="Fan J."/>
            <person name="Yang L."/>
        </authorList>
    </citation>
    <scope>NUCLEOTIDE SEQUENCE</scope>
    <source>
        <strain evidence="1">NJAU140</strain>
    </source>
</reference>
<dbReference type="AlphaFoldDB" id="A0AAW9H8K2"/>
<organism evidence="1 2">
    <name type="scientific">Pectobacterium brasiliense</name>
    <dbReference type="NCBI Taxonomy" id="180957"/>
    <lineage>
        <taxon>Bacteria</taxon>
        <taxon>Pseudomonadati</taxon>
        <taxon>Pseudomonadota</taxon>
        <taxon>Gammaproteobacteria</taxon>
        <taxon>Enterobacterales</taxon>
        <taxon>Pectobacteriaceae</taxon>
        <taxon>Pectobacterium</taxon>
    </lineage>
</organism>
<evidence type="ECO:0000313" key="1">
    <source>
        <dbReference type="EMBL" id="MDY4377398.1"/>
    </source>
</evidence>
<evidence type="ECO:0000313" key="2">
    <source>
        <dbReference type="Proteomes" id="UP001269968"/>
    </source>
</evidence>
<protein>
    <submittedName>
        <fullName evidence="1">Uncharacterized protein</fullName>
    </submittedName>
</protein>
<comment type="caution">
    <text evidence="1">The sequence shown here is derived from an EMBL/GenBank/DDBJ whole genome shotgun (WGS) entry which is preliminary data.</text>
</comment>
<accession>A0AAW9H8K2</accession>